<dbReference type="Proteomes" id="UP001595967">
    <property type="component" value="Unassembled WGS sequence"/>
</dbReference>
<dbReference type="Pfam" id="PF03449">
    <property type="entry name" value="GreA_GreB_N"/>
    <property type="match status" value="1"/>
</dbReference>
<dbReference type="InterPro" id="IPR022691">
    <property type="entry name" value="Tscrpt_elong_fac_GreA/B_N"/>
</dbReference>
<dbReference type="InterPro" id="IPR036953">
    <property type="entry name" value="GreA/GreB_C_sf"/>
</dbReference>
<evidence type="ECO:0000259" key="7">
    <source>
        <dbReference type="Pfam" id="PF03449"/>
    </source>
</evidence>
<dbReference type="InterPro" id="IPR028624">
    <property type="entry name" value="Tscrpt_elong_fac_GreA/B"/>
</dbReference>
<feature type="compositionally biased region" description="Basic and acidic residues" evidence="5">
    <location>
        <begin position="1"/>
        <end position="10"/>
    </location>
</feature>
<evidence type="ECO:0000313" key="9">
    <source>
        <dbReference type="Proteomes" id="UP001595967"/>
    </source>
</evidence>
<dbReference type="NCBIfam" id="TIGR01461">
    <property type="entry name" value="greB"/>
    <property type="match status" value="1"/>
</dbReference>
<dbReference type="Pfam" id="PF01272">
    <property type="entry name" value="GreA_GreB"/>
    <property type="match status" value="1"/>
</dbReference>
<keyword evidence="1 4" id="KW-0805">Transcription regulation</keyword>
<dbReference type="GO" id="GO:0003746">
    <property type="term" value="F:translation elongation factor activity"/>
    <property type="evidence" value="ECO:0007669"/>
    <property type="project" value="UniProtKB-KW"/>
</dbReference>
<evidence type="ECO:0000256" key="3">
    <source>
        <dbReference type="ARBA" id="ARBA00023163"/>
    </source>
</evidence>
<feature type="domain" description="Transcription elongation factor GreA/GreB C-terminal" evidence="6">
    <location>
        <begin position="111"/>
        <end position="184"/>
    </location>
</feature>
<evidence type="ECO:0000256" key="1">
    <source>
        <dbReference type="ARBA" id="ARBA00023015"/>
    </source>
</evidence>
<evidence type="ECO:0000256" key="4">
    <source>
        <dbReference type="HAMAP-Rule" id="MF_00930"/>
    </source>
</evidence>
<protein>
    <recommendedName>
        <fullName evidence="4">Transcription elongation factor GreB</fullName>
    </recommendedName>
    <alternativeName>
        <fullName evidence="4">Transcript cleavage factor GreB</fullName>
    </alternativeName>
</protein>
<dbReference type="PANTHER" id="PTHR30437:SF6">
    <property type="entry name" value="TRANSCRIPTION ELONGATION FACTOR GREB"/>
    <property type="match status" value="1"/>
</dbReference>
<feature type="compositionally biased region" description="Acidic residues" evidence="5">
    <location>
        <begin position="11"/>
        <end position="20"/>
    </location>
</feature>
<dbReference type="InterPro" id="IPR001437">
    <property type="entry name" value="Tscrpt_elong_fac_GreA/B_C"/>
</dbReference>
<sequence length="190" mass="21124">MSKAFTKEPDGQLDGDDDDLPSLPKIPAGSKNYITPQGYAVLKAELLALIDEERPKVVETVHWAASNGDRSENGDYLYGKRRLREIDRRIRFLTKRLEMAEVVDPSVHAGSDQVFFGATVTYVDDEDVQRTITILGIDEAQTRQGQVSWVAPVARALLKARVGDEVPLPTPAGVRMLEVLAVEYPQAYKK</sequence>
<keyword evidence="8" id="KW-0648">Protein biosynthesis</keyword>
<dbReference type="SUPFAM" id="SSF54534">
    <property type="entry name" value="FKBP-like"/>
    <property type="match status" value="1"/>
</dbReference>
<dbReference type="RefSeq" id="WP_377727200.1">
    <property type="nucleotide sequence ID" value="NZ_JBHSEW010000012.1"/>
</dbReference>
<dbReference type="InterPro" id="IPR018151">
    <property type="entry name" value="TF_GreA/GreB_CS"/>
</dbReference>
<dbReference type="InterPro" id="IPR036805">
    <property type="entry name" value="Tscrpt_elong_fac_GreA/B_N_sf"/>
</dbReference>
<feature type="domain" description="Transcription elongation factor GreA/GreB N-terminal" evidence="7">
    <location>
        <begin position="32"/>
        <end position="102"/>
    </location>
</feature>
<comment type="function">
    <text evidence="4">Necessary for efficient RNA polymerase transcription elongation past template-encoded arresting sites. The arresting sites in DNA have the property of trapping a certain fraction of elongating RNA polymerases that pass through, resulting in locked ternary complexes. Cleavage of the nascent transcript by cleavage factors such as GreA or GreB allows the resumption of elongation from the new 3'terminus. GreB releases sequences of up to 9 nucleotides in length.</text>
</comment>
<dbReference type="EMBL" id="JBHSEW010000012">
    <property type="protein sequence ID" value="MFC4623170.1"/>
    <property type="molecule type" value="Genomic_DNA"/>
</dbReference>
<dbReference type="HAMAP" id="MF_00930">
    <property type="entry name" value="GreB"/>
    <property type="match status" value="1"/>
</dbReference>
<keyword evidence="2 4" id="KW-0238">DNA-binding</keyword>
<dbReference type="NCBIfam" id="NF002506">
    <property type="entry name" value="PRK01885.1"/>
    <property type="match status" value="1"/>
</dbReference>
<evidence type="ECO:0000256" key="5">
    <source>
        <dbReference type="SAM" id="MobiDB-lite"/>
    </source>
</evidence>
<proteinExistence type="inferred from homology"/>
<feature type="region of interest" description="Disordered" evidence="5">
    <location>
        <begin position="1"/>
        <end position="28"/>
    </location>
</feature>
<evidence type="ECO:0000259" key="6">
    <source>
        <dbReference type="Pfam" id="PF01272"/>
    </source>
</evidence>
<keyword evidence="8" id="KW-0251">Elongation factor</keyword>
<dbReference type="PROSITE" id="PS00829">
    <property type="entry name" value="GREAB_1"/>
    <property type="match status" value="1"/>
</dbReference>
<keyword evidence="3 4" id="KW-0804">Transcription</keyword>
<evidence type="ECO:0000313" key="8">
    <source>
        <dbReference type="EMBL" id="MFC4623170.1"/>
    </source>
</evidence>
<evidence type="ECO:0000256" key="2">
    <source>
        <dbReference type="ARBA" id="ARBA00023125"/>
    </source>
</evidence>
<reference evidence="9" key="1">
    <citation type="journal article" date="2019" name="Int. J. Syst. Evol. Microbiol.">
        <title>The Global Catalogue of Microorganisms (GCM) 10K type strain sequencing project: providing services to taxonomists for standard genome sequencing and annotation.</title>
        <authorList>
            <consortium name="The Broad Institute Genomics Platform"/>
            <consortium name="The Broad Institute Genome Sequencing Center for Infectious Disease"/>
            <person name="Wu L."/>
            <person name="Ma J."/>
        </authorList>
    </citation>
    <scope>NUCLEOTIDE SEQUENCE [LARGE SCALE GENOMIC DNA]</scope>
    <source>
        <strain evidence="9">JCM 11650</strain>
    </source>
</reference>
<comment type="similarity">
    <text evidence="4">Belongs to the GreA/GreB family. GreB subfamily.</text>
</comment>
<comment type="caution">
    <text evidence="8">The sequence shown here is derived from an EMBL/GenBank/DDBJ whole genome shotgun (WGS) entry which is preliminary data.</text>
</comment>
<name>A0ABV9H2F1_9BURK</name>
<dbReference type="Gene3D" id="1.10.287.180">
    <property type="entry name" value="Transcription elongation factor, GreA/GreB, N-terminal domain"/>
    <property type="match status" value="1"/>
</dbReference>
<dbReference type="Gene3D" id="3.10.50.30">
    <property type="entry name" value="Transcription elongation factor, GreA/GreB, C-terminal domain"/>
    <property type="match status" value="1"/>
</dbReference>
<dbReference type="SUPFAM" id="SSF46557">
    <property type="entry name" value="GreA transcript cleavage protein, N-terminal domain"/>
    <property type="match status" value="1"/>
</dbReference>
<dbReference type="InterPro" id="IPR023459">
    <property type="entry name" value="Tscrpt_elong_fac_GreA/B_fam"/>
</dbReference>
<gene>
    <name evidence="4 8" type="primary">greB</name>
    <name evidence="8" type="ORF">ACFO3A_13235</name>
</gene>
<dbReference type="PANTHER" id="PTHR30437">
    <property type="entry name" value="TRANSCRIPTION ELONGATION FACTOR GREA"/>
    <property type="match status" value="1"/>
</dbReference>
<keyword evidence="9" id="KW-1185">Reference proteome</keyword>
<organism evidence="8 9">
    <name type="scientific">Comamonas nitrativorans</name>
    <dbReference type="NCBI Taxonomy" id="108437"/>
    <lineage>
        <taxon>Bacteria</taxon>
        <taxon>Pseudomonadati</taxon>
        <taxon>Pseudomonadota</taxon>
        <taxon>Betaproteobacteria</taxon>
        <taxon>Burkholderiales</taxon>
        <taxon>Comamonadaceae</taxon>
        <taxon>Comamonas</taxon>
    </lineage>
</organism>
<accession>A0ABV9H2F1</accession>
<dbReference type="PIRSF" id="PIRSF006092">
    <property type="entry name" value="GreA_GreB"/>
    <property type="match status" value="1"/>
</dbReference>
<dbReference type="InterPro" id="IPR006358">
    <property type="entry name" value="Tscrpt_elong_fac_GreB"/>
</dbReference>
<dbReference type="HAMAP" id="MF_00105">
    <property type="entry name" value="GreA_GreB"/>
    <property type="match status" value="1"/>
</dbReference>